<reference evidence="8 9" key="1">
    <citation type="submission" date="2017-08" db="EMBL/GenBank/DDBJ databases">
        <title>Acidophilic green algal genome provides insights into adaptation to an acidic environment.</title>
        <authorList>
            <person name="Hirooka S."/>
            <person name="Hirose Y."/>
            <person name="Kanesaki Y."/>
            <person name="Higuchi S."/>
            <person name="Fujiwara T."/>
            <person name="Onuma R."/>
            <person name="Era A."/>
            <person name="Ohbayashi R."/>
            <person name="Uzuka A."/>
            <person name="Nozaki H."/>
            <person name="Yoshikawa H."/>
            <person name="Miyagishima S.Y."/>
        </authorList>
    </citation>
    <scope>NUCLEOTIDE SEQUENCE [LARGE SCALE GENOMIC DNA]</scope>
    <source>
        <strain evidence="8 9">NIES-2499</strain>
    </source>
</reference>
<organism evidence="8 9">
    <name type="scientific">Chlamydomonas eustigma</name>
    <dbReference type="NCBI Taxonomy" id="1157962"/>
    <lineage>
        <taxon>Eukaryota</taxon>
        <taxon>Viridiplantae</taxon>
        <taxon>Chlorophyta</taxon>
        <taxon>core chlorophytes</taxon>
        <taxon>Chlorophyceae</taxon>
        <taxon>CS clade</taxon>
        <taxon>Chlamydomonadales</taxon>
        <taxon>Chlamydomonadaceae</taxon>
        <taxon>Chlamydomonas</taxon>
    </lineage>
</organism>
<evidence type="ECO:0000313" key="9">
    <source>
        <dbReference type="Proteomes" id="UP000232323"/>
    </source>
</evidence>
<keyword evidence="4" id="KW-0949">S-adenosyl-L-methionine</keyword>
<evidence type="ECO:0000256" key="6">
    <source>
        <dbReference type="SAM" id="MobiDB-lite"/>
    </source>
</evidence>
<dbReference type="InterPro" id="IPR028564">
    <property type="entry name" value="MT_TRM10-typ"/>
</dbReference>
<dbReference type="GO" id="GO:0002939">
    <property type="term" value="P:tRNA N1-guanine methylation"/>
    <property type="evidence" value="ECO:0007669"/>
    <property type="project" value="TreeGrafter"/>
</dbReference>
<evidence type="ECO:0000256" key="2">
    <source>
        <dbReference type="ARBA" id="ARBA00022603"/>
    </source>
</evidence>
<dbReference type="PANTHER" id="PTHR13563">
    <property type="entry name" value="TRNA (GUANINE-9-) METHYLTRANSFERASE"/>
    <property type="match status" value="1"/>
</dbReference>
<dbReference type="EC" id="2.1.1.221" evidence="1"/>
<comment type="catalytic activity">
    <reaction evidence="5">
        <text>guanosine(9) in tRNA + S-adenosyl-L-methionine = N(1)-methylguanosine(9) in tRNA + S-adenosyl-L-homocysteine + H(+)</text>
        <dbReference type="Rhea" id="RHEA:43156"/>
        <dbReference type="Rhea" id="RHEA-COMP:10367"/>
        <dbReference type="Rhea" id="RHEA-COMP:10368"/>
        <dbReference type="ChEBI" id="CHEBI:15378"/>
        <dbReference type="ChEBI" id="CHEBI:57856"/>
        <dbReference type="ChEBI" id="CHEBI:59789"/>
        <dbReference type="ChEBI" id="CHEBI:73542"/>
        <dbReference type="ChEBI" id="CHEBI:74269"/>
        <dbReference type="EC" id="2.1.1.221"/>
    </reaction>
</comment>
<dbReference type="GO" id="GO:0052905">
    <property type="term" value="F:tRNA (guanosine(9)-N1)-methyltransferase activity"/>
    <property type="evidence" value="ECO:0007669"/>
    <property type="project" value="UniProtKB-EC"/>
</dbReference>
<keyword evidence="3" id="KW-0808">Transferase</keyword>
<keyword evidence="9" id="KW-1185">Reference proteome</keyword>
<dbReference type="Proteomes" id="UP000232323">
    <property type="component" value="Unassembled WGS sequence"/>
</dbReference>
<dbReference type="InterPro" id="IPR038459">
    <property type="entry name" value="MT_TRM10-typ_sf"/>
</dbReference>
<proteinExistence type="predicted"/>
<dbReference type="AlphaFoldDB" id="A0A250XCY4"/>
<protein>
    <recommendedName>
        <fullName evidence="1">tRNA (guanine(9)-N(1))-methyltransferase</fullName>
        <ecNumber evidence="1">2.1.1.221</ecNumber>
    </recommendedName>
</protein>
<sequence>MKVDCESDFDKAGIIGDDVTESERNIDSDVRRKYNNSSRKERYKAGKKFKRAALEAHMATLTGEERSLQQEQWRLRKQEMAAARKLQEQKVQQALDGLGCPLRIAVDCSFADKPGNDREIRSLLRQIEESTGLNRQAERPAALYITGFRGHVAEVAAHATASGWRAKKVAESADVVFEPSELVMLSPDAEEPLERVDPGKVYCIGGIVDRTVKRGTTLQYAASHGIPARRLPIKEHLHSLLTTSSHKSSCLVHATGQPFGTTGNNLILQSSTTQDSSSKYLGADEGSWRRPRTCSENKEAPAEHNDSRALSVAASAREEVADVDLVSASAREEVADVDLVSASEREEIADVDLLSASEREEMADVDLVSASAREEVADVDLVSASAREEVADVDLVSASAREEVADVAPSRGTDITSLEQPSEARPESSGGFTSLSPTYSDSLPFQSVTKKLGGGEHRLVLNINDVVTALLTYHSTGDWAAALRAAIPDRKVFALVPSAVGGGKRQRRGRAGASKGNLGIHEDVAPSVDAAAVGTADTHEPGKGK</sequence>
<gene>
    <name evidence="8" type="ORF">CEUSTIGMA_g8055.t1</name>
</gene>
<dbReference type="Gene3D" id="3.40.1280.30">
    <property type="match status" value="2"/>
</dbReference>
<dbReference type="STRING" id="1157962.A0A250XCY4"/>
<feature type="compositionally biased region" description="Basic and acidic residues" evidence="6">
    <location>
        <begin position="293"/>
        <end position="307"/>
    </location>
</feature>
<comment type="caution">
    <text evidence="8">The sequence shown here is derived from an EMBL/GenBank/DDBJ whole genome shotgun (WGS) entry which is preliminary data.</text>
</comment>
<dbReference type="EMBL" id="BEGY01000054">
    <property type="protein sequence ID" value="GAX80620.1"/>
    <property type="molecule type" value="Genomic_DNA"/>
</dbReference>
<feature type="compositionally biased region" description="Polar residues" evidence="6">
    <location>
        <begin position="262"/>
        <end position="279"/>
    </location>
</feature>
<feature type="region of interest" description="Disordered" evidence="6">
    <location>
        <begin position="262"/>
        <end position="307"/>
    </location>
</feature>
<dbReference type="GO" id="GO:0005634">
    <property type="term" value="C:nucleus"/>
    <property type="evidence" value="ECO:0007669"/>
    <property type="project" value="TreeGrafter"/>
</dbReference>
<dbReference type="CDD" id="cd18089">
    <property type="entry name" value="SPOUT_Trm10-like"/>
    <property type="match status" value="1"/>
</dbReference>
<evidence type="ECO:0000256" key="1">
    <source>
        <dbReference type="ARBA" id="ARBA00012797"/>
    </source>
</evidence>
<dbReference type="OrthoDB" id="278300at2759"/>
<evidence type="ECO:0000256" key="5">
    <source>
        <dbReference type="ARBA" id="ARBA00048434"/>
    </source>
</evidence>
<evidence type="ECO:0000259" key="7">
    <source>
        <dbReference type="PROSITE" id="PS51675"/>
    </source>
</evidence>
<evidence type="ECO:0000256" key="3">
    <source>
        <dbReference type="ARBA" id="ARBA00022679"/>
    </source>
</evidence>
<dbReference type="PANTHER" id="PTHR13563:SF13">
    <property type="entry name" value="TRNA METHYLTRANSFERASE 10 HOMOLOG A"/>
    <property type="match status" value="1"/>
</dbReference>
<dbReference type="PROSITE" id="PS51675">
    <property type="entry name" value="SAM_MT_TRM10"/>
    <property type="match status" value="1"/>
</dbReference>
<feature type="region of interest" description="Disordered" evidence="6">
    <location>
        <begin position="402"/>
        <end position="437"/>
    </location>
</feature>
<feature type="domain" description="SAM-dependent MTase TRM10-type" evidence="7">
    <location>
        <begin position="87"/>
        <end position="307"/>
    </location>
</feature>
<accession>A0A250XCY4</accession>
<keyword evidence="2" id="KW-0489">Methyltransferase</keyword>
<feature type="region of interest" description="Disordered" evidence="6">
    <location>
        <begin position="501"/>
        <end position="521"/>
    </location>
</feature>
<dbReference type="InterPro" id="IPR007356">
    <property type="entry name" value="tRNA_m1G_MeTrfase_euk"/>
</dbReference>
<evidence type="ECO:0000313" key="8">
    <source>
        <dbReference type="EMBL" id="GAX80620.1"/>
    </source>
</evidence>
<evidence type="ECO:0000256" key="4">
    <source>
        <dbReference type="ARBA" id="ARBA00022691"/>
    </source>
</evidence>
<dbReference type="GO" id="GO:0000049">
    <property type="term" value="F:tRNA binding"/>
    <property type="evidence" value="ECO:0007669"/>
    <property type="project" value="TreeGrafter"/>
</dbReference>
<name>A0A250XCY4_9CHLO</name>